<dbReference type="GO" id="GO:0003677">
    <property type="term" value="F:DNA binding"/>
    <property type="evidence" value="ECO:0007669"/>
    <property type="project" value="InterPro"/>
</dbReference>
<dbReference type="OrthoDB" id="5289737at2"/>
<evidence type="ECO:0000313" key="2">
    <source>
        <dbReference type="EMBL" id="RJY17854.1"/>
    </source>
</evidence>
<dbReference type="NCBIfam" id="NF033542">
    <property type="entry name" value="transpos_IS110"/>
    <property type="match status" value="1"/>
</dbReference>
<protein>
    <submittedName>
        <fullName evidence="2">IS110 family transposase</fullName>
    </submittedName>
</protein>
<dbReference type="Pfam" id="PF02371">
    <property type="entry name" value="Transposase_20"/>
    <property type="match status" value="1"/>
</dbReference>
<dbReference type="InterPro" id="IPR047650">
    <property type="entry name" value="Transpos_IS110"/>
</dbReference>
<evidence type="ECO:0000313" key="3">
    <source>
        <dbReference type="Proteomes" id="UP000273022"/>
    </source>
</evidence>
<dbReference type="AlphaFoldDB" id="A0A3A6U1H6"/>
<feature type="domain" description="Transposase IS116/IS110/IS902 C-terminal" evidence="1">
    <location>
        <begin position="73"/>
        <end position="152"/>
    </location>
</feature>
<proteinExistence type="predicted"/>
<dbReference type="GO" id="GO:0004803">
    <property type="term" value="F:transposase activity"/>
    <property type="evidence" value="ECO:0007669"/>
    <property type="project" value="InterPro"/>
</dbReference>
<dbReference type="Proteomes" id="UP000273022">
    <property type="component" value="Unassembled WGS sequence"/>
</dbReference>
<dbReference type="InterPro" id="IPR003346">
    <property type="entry name" value="Transposase_20"/>
</dbReference>
<sequence length="201" mass="22572">MRGLLAEFGITVAKGAAKLKAELPFILEDAENELPDSVRGCLSDLQEELLHIKKKLNEIDVKIQQVSQQNSLCQQLMTMPGIGPIIATILYASMGDGNQFKNGRHFSAWLGIVPKQYITGDNPNLKGISKRGNAYLRKQLINGARSVITRVEKKNDRVSRWCQELKQRLPFNKAVVALANKMARMAWAMLNHNEDYKLKIA</sequence>
<name>A0A3A6U1H6_9GAMM</name>
<comment type="caution">
    <text evidence="2">The sequence shown here is derived from an EMBL/GenBank/DDBJ whole genome shotgun (WGS) entry which is preliminary data.</text>
</comment>
<reference evidence="2" key="1">
    <citation type="submission" date="2018-09" db="EMBL/GenBank/DDBJ databases">
        <title>Phylogeny of the Shewanellaceae, and recommendation for two new genera, Pseudoshewanella and Parashewanella.</title>
        <authorList>
            <person name="Wang G."/>
        </authorList>
    </citation>
    <scope>NUCLEOTIDE SEQUENCE [LARGE SCALE GENOMIC DNA]</scope>
    <source>
        <strain evidence="2">KCTC 22492</strain>
    </source>
</reference>
<dbReference type="PANTHER" id="PTHR33055">
    <property type="entry name" value="TRANSPOSASE FOR INSERTION SEQUENCE ELEMENT IS1111A"/>
    <property type="match status" value="1"/>
</dbReference>
<dbReference type="EMBL" id="QYYH01000035">
    <property type="protein sequence ID" value="RJY17854.1"/>
    <property type="molecule type" value="Genomic_DNA"/>
</dbReference>
<dbReference type="GO" id="GO:0006313">
    <property type="term" value="P:DNA transposition"/>
    <property type="evidence" value="ECO:0007669"/>
    <property type="project" value="InterPro"/>
</dbReference>
<accession>A0A3A6U1H6</accession>
<gene>
    <name evidence="2" type="ORF">D5R81_07390</name>
</gene>
<evidence type="ECO:0000259" key="1">
    <source>
        <dbReference type="Pfam" id="PF02371"/>
    </source>
</evidence>
<keyword evidence="3" id="KW-1185">Reference proteome</keyword>
<organism evidence="2 3">
    <name type="scientific">Parashewanella spongiae</name>
    <dbReference type="NCBI Taxonomy" id="342950"/>
    <lineage>
        <taxon>Bacteria</taxon>
        <taxon>Pseudomonadati</taxon>
        <taxon>Pseudomonadota</taxon>
        <taxon>Gammaproteobacteria</taxon>
        <taxon>Alteromonadales</taxon>
        <taxon>Shewanellaceae</taxon>
        <taxon>Parashewanella</taxon>
    </lineage>
</organism>
<dbReference type="PANTHER" id="PTHR33055:SF3">
    <property type="entry name" value="PUTATIVE TRANSPOSASE FOR IS117-RELATED"/>
    <property type="match status" value="1"/>
</dbReference>